<evidence type="ECO:0000256" key="1">
    <source>
        <dbReference type="ARBA" id="ARBA00004651"/>
    </source>
</evidence>
<evidence type="ECO:0000256" key="5">
    <source>
        <dbReference type="ARBA" id="ARBA00022970"/>
    </source>
</evidence>
<accession>A1WFI7</accession>
<dbReference type="AlphaFoldDB" id="A1WFI7"/>
<sequence>MTVDFWQGPSMEALQVPLQLLYSGIALGMIYAVIAFGYQLTFQTSDTLNFGQGDALMLGAMVGLTLVGLGLNYWLMLPIVILFGMLQGGLVEWLGVRPALKIKSEFGWIMSTIALGIIFKNVAENLWGRDDLKFPSPLPESPLSLLGAKVLPMEILVVFGAIAMMLAVELFNRKTIYGKAVVATFNDRDAAGLMGINTGLVITFSYALSSASAALAGVLIAPLTLTGATMGAVLGLKAFAVAIIGGLTSGLGIIVGGIMLGAAEMFTGYYVSSGYKDVPGLLLLLLVLALKPSGLFGKTAIKKV</sequence>
<dbReference type="HOGENOM" id="CLU_039929_1_1_4"/>
<evidence type="ECO:0000256" key="4">
    <source>
        <dbReference type="ARBA" id="ARBA00022692"/>
    </source>
</evidence>
<dbReference type="STRING" id="391735.Veis_0611"/>
<evidence type="ECO:0000313" key="11">
    <source>
        <dbReference type="Proteomes" id="UP000000374"/>
    </source>
</evidence>
<evidence type="ECO:0000313" key="10">
    <source>
        <dbReference type="EMBL" id="ABM56394.1"/>
    </source>
</evidence>
<name>A1WFI7_VEREI</name>
<keyword evidence="4 9" id="KW-0812">Transmembrane</keyword>
<feature type="transmembrane region" description="Helical" evidence="9">
    <location>
        <begin position="20"/>
        <end position="38"/>
    </location>
</feature>
<dbReference type="EMBL" id="CP000542">
    <property type="protein sequence ID" value="ABM56394.1"/>
    <property type="molecule type" value="Genomic_DNA"/>
</dbReference>
<evidence type="ECO:0000256" key="2">
    <source>
        <dbReference type="ARBA" id="ARBA00022448"/>
    </source>
</evidence>
<dbReference type="PANTHER" id="PTHR11795">
    <property type="entry name" value="BRANCHED-CHAIN AMINO ACID TRANSPORT SYSTEM PERMEASE PROTEIN LIVH"/>
    <property type="match status" value="1"/>
</dbReference>
<evidence type="ECO:0000256" key="6">
    <source>
        <dbReference type="ARBA" id="ARBA00022989"/>
    </source>
</evidence>
<dbReference type="Pfam" id="PF02653">
    <property type="entry name" value="BPD_transp_2"/>
    <property type="match status" value="1"/>
</dbReference>
<comment type="subcellular location">
    <subcellularLocation>
        <location evidence="1">Cell membrane</location>
        <topology evidence="1">Multi-pass membrane protein</topology>
    </subcellularLocation>
</comment>
<comment type="similarity">
    <text evidence="8">Belongs to the binding-protein-dependent transport system permease family. LivHM subfamily.</text>
</comment>
<evidence type="ECO:0000256" key="7">
    <source>
        <dbReference type="ARBA" id="ARBA00023136"/>
    </source>
</evidence>
<keyword evidence="11" id="KW-1185">Reference proteome</keyword>
<dbReference type="GO" id="GO:0022857">
    <property type="term" value="F:transmembrane transporter activity"/>
    <property type="evidence" value="ECO:0007669"/>
    <property type="project" value="InterPro"/>
</dbReference>
<dbReference type="GO" id="GO:0006865">
    <property type="term" value="P:amino acid transport"/>
    <property type="evidence" value="ECO:0007669"/>
    <property type="project" value="UniProtKB-KW"/>
</dbReference>
<dbReference type="CDD" id="cd06582">
    <property type="entry name" value="TM_PBP1_LivH_like"/>
    <property type="match status" value="1"/>
</dbReference>
<feature type="transmembrane region" description="Helical" evidence="9">
    <location>
        <begin position="281"/>
        <end position="301"/>
    </location>
</feature>
<keyword evidence="3" id="KW-1003">Cell membrane</keyword>
<feature type="transmembrane region" description="Helical" evidence="9">
    <location>
        <begin position="241"/>
        <end position="261"/>
    </location>
</feature>
<proteinExistence type="inferred from homology"/>
<dbReference type="InterPro" id="IPR001851">
    <property type="entry name" value="ABC_transp_permease"/>
</dbReference>
<evidence type="ECO:0000256" key="9">
    <source>
        <dbReference type="SAM" id="Phobius"/>
    </source>
</evidence>
<dbReference type="Proteomes" id="UP000000374">
    <property type="component" value="Chromosome"/>
</dbReference>
<feature type="transmembrane region" description="Helical" evidence="9">
    <location>
        <begin position="106"/>
        <end position="123"/>
    </location>
</feature>
<reference evidence="11" key="1">
    <citation type="submission" date="2006-12" db="EMBL/GenBank/DDBJ databases">
        <title>Complete sequence of chromosome 1 of Verminephrobacter eiseniae EF01-2.</title>
        <authorList>
            <person name="Copeland A."/>
            <person name="Lucas S."/>
            <person name="Lapidus A."/>
            <person name="Barry K."/>
            <person name="Detter J.C."/>
            <person name="Glavina del Rio T."/>
            <person name="Dalin E."/>
            <person name="Tice H."/>
            <person name="Pitluck S."/>
            <person name="Chertkov O."/>
            <person name="Brettin T."/>
            <person name="Bruce D."/>
            <person name="Han C."/>
            <person name="Tapia R."/>
            <person name="Gilna P."/>
            <person name="Schmutz J."/>
            <person name="Larimer F."/>
            <person name="Land M."/>
            <person name="Hauser L."/>
            <person name="Kyrpides N."/>
            <person name="Kim E."/>
            <person name="Stahl D."/>
            <person name="Richardson P."/>
        </authorList>
    </citation>
    <scope>NUCLEOTIDE SEQUENCE [LARGE SCALE GENOMIC DNA]</scope>
    <source>
        <strain evidence="11">EF01-2</strain>
    </source>
</reference>
<keyword evidence="7 9" id="KW-0472">Membrane</keyword>
<keyword evidence="6 9" id="KW-1133">Transmembrane helix</keyword>
<keyword evidence="2" id="KW-0813">Transport</keyword>
<evidence type="ECO:0000256" key="3">
    <source>
        <dbReference type="ARBA" id="ARBA00022475"/>
    </source>
</evidence>
<dbReference type="PANTHER" id="PTHR11795:SF445">
    <property type="entry name" value="AMINO ACID ABC TRANSPORTER PERMEASE PROTEIN"/>
    <property type="match status" value="1"/>
</dbReference>
<feature type="transmembrane region" description="Helical" evidence="9">
    <location>
        <begin position="143"/>
        <end position="168"/>
    </location>
</feature>
<dbReference type="eggNOG" id="COG0559">
    <property type="taxonomic scope" value="Bacteria"/>
</dbReference>
<evidence type="ECO:0000256" key="8">
    <source>
        <dbReference type="ARBA" id="ARBA00037998"/>
    </source>
</evidence>
<keyword evidence="5" id="KW-0029">Amino-acid transport</keyword>
<protein>
    <submittedName>
        <fullName evidence="10">Inner-membrane translocator</fullName>
    </submittedName>
</protein>
<organism evidence="10 11">
    <name type="scientific">Verminephrobacter eiseniae (strain EF01-2)</name>
    <dbReference type="NCBI Taxonomy" id="391735"/>
    <lineage>
        <taxon>Bacteria</taxon>
        <taxon>Pseudomonadati</taxon>
        <taxon>Pseudomonadota</taxon>
        <taxon>Betaproteobacteria</taxon>
        <taxon>Burkholderiales</taxon>
        <taxon>Comamonadaceae</taxon>
        <taxon>Verminephrobacter</taxon>
    </lineage>
</organism>
<dbReference type="GO" id="GO:0005886">
    <property type="term" value="C:plasma membrane"/>
    <property type="evidence" value="ECO:0007669"/>
    <property type="project" value="UniProtKB-SubCell"/>
</dbReference>
<feature type="transmembrane region" description="Helical" evidence="9">
    <location>
        <begin position="214"/>
        <end position="234"/>
    </location>
</feature>
<feature type="transmembrane region" description="Helical" evidence="9">
    <location>
        <begin position="189"/>
        <end position="208"/>
    </location>
</feature>
<dbReference type="InterPro" id="IPR052157">
    <property type="entry name" value="BCAA_transport_permease"/>
</dbReference>
<dbReference type="KEGG" id="vei:Veis_0611"/>
<gene>
    <name evidence="10" type="ordered locus">Veis_0611</name>
</gene>